<feature type="active site" evidence="5">
    <location>
        <position position="18"/>
    </location>
</feature>
<evidence type="ECO:0000256" key="7">
    <source>
        <dbReference type="RuleBase" id="RU004168"/>
    </source>
</evidence>
<protein>
    <recommendedName>
        <fullName evidence="3 5">Acylphosphatase</fullName>
        <ecNumber evidence="2 5">3.6.1.7</ecNumber>
    </recommendedName>
</protein>
<keyword evidence="5 6" id="KW-0378">Hydrolase</keyword>
<name>A0ABW2G1I2_9ACTN</name>
<comment type="similarity">
    <text evidence="1 7">Belongs to the acylphosphatase family.</text>
</comment>
<organism evidence="9 10">
    <name type="scientific">Kitasatospora paranensis</name>
    <dbReference type="NCBI Taxonomy" id="258053"/>
    <lineage>
        <taxon>Bacteria</taxon>
        <taxon>Bacillati</taxon>
        <taxon>Actinomycetota</taxon>
        <taxon>Actinomycetes</taxon>
        <taxon>Kitasatosporales</taxon>
        <taxon>Streptomycetaceae</taxon>
        <taxon>Kitasatospora</taxon>
    </lineage>
</organism>
<dbReference type="InterPro" id="IPR001792">
    <property type="entry name" value="Acylphosphatase-like_dom"/>
</dbReference>
<evidence type="ECO:0000259" key="8">
    <source>
        <dbReference type="PROSITE" id="PS51160"/>
    </source>
</evidence>
<evidence type="ECO:0000256" key="4">
    <source>
        <dbReference type="ARBA" id="ARBA00047645"/>
    </source>
</evidence>
<proteinExistence type="inferred from homology"/>
<sequence length="92" mass="10074">MIRKRVVVSGVVQGVFFRDSCRREAAAAGLAGWVRNLPDGRVEAVFEGGPDAVERLVAWCGRGPSRAVVEQRHVVEEPPEGLDGFEVRGTDW</sequence>
<evidence type="ECO:0000256" key="1">
    <source>
        <dbReference type="ARBA" id="ARBA00005614"/>
    </source>
</evidence>
<evidence type="ECO:0000313" key="10">
    <source>
        <dbReference type="Proteomes" id="UP001596435"/>
    </source>
</evidence>
<feature type="domain" description="Acylphosphatase-like" evidence="8">
    <location>
        <begin position="3"/>
        <end position="89"/>
    </location>
</feature>
<evidence type="ECO:0000313" key="9">
    <source>
        <dbReference type="EMBL" id="MFC7183366.1"/>
    </source>
</evidence>
<dbReference type="Proteomes" id="UP001596435">
    <property type="component" value="Unassembled WGS sequence"/>
</dbReference>
<evidence type="ECO:0000256" key="5">
    <source>
        <dbReference type="PROSITE-ProRule" id="PRU00520"/>
    </source>
</evidence>
<dbReference type="SUPFAM" id="SSF54975">
    <property type="entry name" value="Acylphosphatase/BLUF domain-like"/>
    <property type="match status" value="1"/>
</dbReference>
<dbReference type="PANTHER" id="PTHR47268:SF4">
    <property type="entry name" value="ACYLPHOSPHATASE"/>
    <property type="match status" value="1"/>
</dbReference>
<evidence type="ECO:0000256" key="2">
    <source>
        <dbReference type="ARBA" id="ARBA00012150"/>
    </source>
</evidence>
<dbReference type="InterPro" id="IPR036046">
    <property type="entry name" value="Acylphosphatase-like_dom_sf"/>
</dbReference>
<evidence type="ECO:0000256" key="3">
    <source>
        <dbReference type="ARBA" id="ARBA00015991"/>
    </source>
</evidence>
<dbReference type="PROSITE" id="PS00150">
    <property type="entry name" value="ACYLPHOSPHATASE_1"/>
    <property type="match status" value="1"/>
</dbReference>
<dbReference type="RefSeq" id="WP_345709038.1">
    <property type="nucleotide sequence ID" value="NZ_BAABKV010000001.1"/>
</dbReference>
<comment type="caution">
    <text evidence="9">The sequence shown here is derived from an EMBL/GenBank/DDBJ whole genome shotgun (WGS) entry which is preliminary data.</text>
</comment>
<feature type="active site" evidence="5">
    <location>
        <position position="36"/>
    </location>
</feature>
<dbReference type="PANTHER" id="PTHR47268">
    <property type="entry name" value="ACYLPHOSPHATASE"/>
    <property type="match status" value="1"/>
</dbReference>
<dbReference type="EC" id="3.6.1.7" evidence="2 5"/>
<dbReference type="EMBL" id="JBHTAJ010000066">
    <property type="protein sequence ID" value="MFC7183366.1"/>
    <property type="molecule type" value="Genomic_DNA"/>
</dbReference>
<reference evidence="10" key="1">
    <citation type="journal article" date="2019" name="Int. J. Syst. Evol. Microbiol.">
        <title>The Global Catalogue of Microorganisms (GCM) 10K type strain sequencing project: providing services to taxonomists for standard genome sequencing and annotation.</title>
        <authorList>
            <consortium name="The Broad Institute Genomics Platform"/>
            <consortium name="The Broad Institute Genome Sequencing Center for Infectious Disease"/>
            <person name="Wu L."/>
            <person name="Ma J."/>
        </authorList>
    </citation>
    <scope>NUCLEOTIDE SEQUENCE [LARGE SCALE GENOMIC DNA]</scope>
    <source>
        <strain evidence="10">CGMCC 1.12859</strain>
    </source>
</reference>
<dbReference type="InterPro" id="IPR017968">
    <property type="entry name" value="Acylphosphatase_CS"/>
</dbReference>
<accession>A0ABW2G1I2</accession>
<evidence type="ECO:0000256" key="6">
    <source>
        <dbReference type="RuleBase" id="RU000553"/>
    </source>
</evidence>
<dbReference type="PROSITE" id="PS00151">
    <property type="entry name" value="ACYLPHOSPHATASE_2"/>
    <property type="match status" value="1"/>
</dbReference>
<gene>
    <name evidence="9" type="ORF">ACFQMG_27850</name>
</gene>
<keyword evidence="10" id="KW-1185">Reference proteome</keyword>
<dbReference type="PROSITE" id="PS51160">
    <property type="entry name" value="ACYLPHOSPHATASE_3"/>
    <property type="match status" value="1"/>
</dbReference>
<dbReference type="InterPro" id="IPR020456">
    <property type="entry name" value="Acylphosphatase"/>
</dbReference>
<dbReference type="Gene3D" id="3.30.70.100">
    <property type="match status" value="1"/>
</dbReference>
<dbReference type="Pfam" id="PF00708">
    <property type="entry name" value="Acylphosphatase"/>
    <property type="match status" value="1"/>
</dbReference>
<dbReference type="GO" id="GO:0003998">
    <property type="term" value="F:acylphosphatase activity"/>
    <property type="evidence" value="ECO:0007669"/>
    <property type="project" value="UniProtKB-EC"/>
</dbReference>
<comment type="catalytic activity">
    <reaction evidence="4 5 6">
        <text>an acyl phosphate + H2O = a carboxylate + phosphate + H(+)</text>
        <dbReference type="Rhea" id="RHEA:14965"/>
        <dbReference type="ChEBI" id="CHEBI:15377"/>
        <dbReference type="ChEBI" id="CHEBI:15378"/>
        <dbReference type="ChEBI" id="CHEBI:29067"/>
        <dbReference type="ChEBI" id="CHEBI:43474"/>
        <dbReference type="ChEBI" id="CHEBI:59918"/>
        <dbReference type="EC" id="3.6.1.7"/>
    </reaction>
</comment>